<evidence type="ECO:0000313" key="3">
    <source>
        <dbReference type="Proteomes" id="UP000824366"/>
    </source>
</evidence>
<dbReference type="EMBL" id="AP024238">
    <property type="protein sequence ID" value="BCO25317.1"/>
    <property type="molecule type" value="Genomic_DNA"/>
</dbReference>
<dbReference type="Proteomes" id="UP000824366">
    <property type="component" value="Chromosome"/>
</dbReference>
<evidence type="ECO:0000313" key="2">
    <source>
        <dbReference type="EMBL" id="BCO25317.1"/>
    </source>
</evidence>
<dbReference type="Pfam" id="PF00085">
    <property type="entry name" value="Thioredoxin"/>
    <property type="match status" value="1"/>
</dbReference>
<accession>A0ABM7MGK1</accession>
<feature type="domain" description="Thioredoxin" evidence="1">
    <location>
        <begin position="28"/>
        <end position="94"/>
    </location>
</feature>
<dbReference type="Gene3D" id="3.40.30.10">
    <property type="entry name" value="Glutaredoxin"/>
    <property type="match status" value="1"/>
</dbReference>
<dbReference type="InterPro" id="IPR013766">
    <property type="entry name" value="Thioredoxin_domain"/>
</dbReference>
<name>A0ABM7MGK1_9BURK</name>
<sequence length="142" mass="15999">MTPCKPGVIWVFVLVIEGKVKDHSVPPLLVACLCAQWCNVCEEYRSRFQQVQAAVMLDHPQADFLWIDIEDEADLLHPLDVEDFPTLLIALGDQPHFLGPLTPQAQTLERMIRTSVQETGHTGLKDPALQALVKRIRHQLLA</sequence>
<gene>
    <name evidence="2" type="ORF">MIZ03_0177</name>
</gene>
<reference evidence="2 3" key="1">
    <citation type="journal article" date="2021" name="Microbiol. Spectr.">
        <title>A Single Bacterium Capable of Oxidation and Reduction of Iron at Circumneutral pH.</title>
        <authorList>
            <person name="Kato S."/>
            <person name="Ohkuma M."/>
        </authorList>
    </citation>
    <scope>NUCLEOTIDE SEQUENCE [LARGE SCALE GENOMIC DNA]</scope>
    <source>
        <strain evidence="2 3">MIZ03</strain>
    </source>
</reference>
<dbReference type="InterPro" id="IPR036249">
    <property type="entry name" value="Thioredoxin-like_sf"/>
</dbReference>
<dbReference type="SUPFAM" id="SSF52833">
    <property type="entry name" value="Thioredoxin-like"/>
    <property type="match status" value="1"/>
</dbReference>
<evidence type="ECO:0000259" key="1">
    <source>
        <dbReference type="Pfam" id="PF00085"/>
    </source>
</evidence>
<proteinExistence type="predicted"/>
<protein>
    <recommendedName>
        <fullName evidence="1">Thioredoxin domain-containing protein</fullName>
    </recommendedName>
</protein>
<keyword evidence="3" id="KW-1185">Reference proteome</keyword>
<organism evidence="2 3">
    <name type="scientific">Rhodoferax lithotrophicus</name>
    <dbReference type="NCBI Taxonomy" id="2798804"/>
    <lineage>
        <taxon>Bacteria</taxon>
        <taxon>Pseudomonadati</taxon>
        <taxon>Pseudomonadota</taxon>
        <taxon>Betaproteobacteria</taxon>
        <taxon>Burkholderiales</taxon>
        <taxon>Comamonadaceae</taxon>
        <taxon>Rhodoferax</taxon>
    </lineage>
</organism>